<dbReference type="SUPFAM" id="SSF56954">
    <property type="entry name" value="Outer membrane efflux proteins (OEP)"/>
    <property type="match status" value="1"/>
</dbReference>
<dbReference type="Gene3D" id="1.20.1600.10">
    <property type="entry name" value="Outer membrane efflux proteins (OEP)"/>
    <property type="match status" value="1"/>
</dbReference>
<dbReference type="EMBL" id="CP063458">
    <property type="protein sequence ID" value="QOV88506.1"/>
    <property type="molecule type" value="Genomic_DNA"/>
</dbReference>
<gene>
    <name evidence="3" type="ORF">IPV69_20005</name>
</gene>
<sequence length="483" mass="52221">MRTFSLLFAAVVSLALVGGCTVGPNYRTPDARMPGGWATLNRTSTQPSIANEQATQIATWWERFGDPKLDELIAAAIEGNLNLAQAKARLQQARALRAVSAGGLWPSVDLSTSYRRSGQDSGISTGSNDRYQLGFDATWEIDVFGGQRRTVEAADARVFSSSADLMDVRISLVAEVAVNYLNLRTSQQRLAISRKNLELQQRSLDLTKRQVAAGFAARLDLAQAEAQIANTQAQIPGLRQSAQQSVLELALLLGKDSSALLAMVDKVEPIPTTPPVVPTGLPAELLRRRPDIRRAEGALWAATANIGVATADLYPRFNLVGSIGTADSKMKGLFNWSNSLWSIGPTISWNVFDAGRIRANIALAEAQNDEAKAFYYQSILIAVRDVESALTAYDFEQERRQRLQASVDANRRAYDLANQLYAQGQVEFVNVLTAQQALLNSEDASAQSEAAVAKNLVALYKALGGGWADSEPNPVVAGSPAEK</sequence>
<dbReference type="RefSeq" id="WP_206291492.1">
    <property type="nucleotide sequence ID" value="NZ_CP063458.1"/>
</dbReference>
<dbReference type="PANTHER" id="PTHR30203:SF25">
    <property type="entry name" value="OUTER MEMBRANE PROTEIN-RELATED"/>
    <property type="match status" value="1"/>
</dbReference>
<keyword evidence="4" id="KW-1185">Reference proteome</keyword>
<dbReference type="Proteomes" id="UP000593765">
    <property type="component" value="Chromosome"/>
</dbReference>
<evidence type="ECO:0000313" key="3">
    <source>
        <dbReference type="EMBL" id="QOV88506.1"/>
    </source>
</evidence>
<dbReference type="Pfam" id="PF02321">
    <property type="entry name" value="OEP"/>
    <property type="match status" value="2"/>
</dbReference>
<dbReference type="GO" id="GO:0015562">
    <property type="term" value="F:efflux transmembrane transporter activity"/>
    <property type="evidence" value="ECO:0007669"/>
    <property type="project" value="InterPro"/>
</dbReference>
<dbReference type="InterPro" id="IPR010131">
    <property type="entry name" value="MdtP/NodT-like"/>
</dbReference>
<keyword evidence="2" id="KW-1134">Transmembrane beta strand</keyword>
<evidence type="ECO:0000256" key="1">
    <source>
        <dbReference type="ARBA" id="ARBA00007613"/>
    </source>
</evidence>
<evidence type="ECO:0000313" key="4">
    <source>
        <dbReference type="Proteomes" id="UP000593765"/>
    </source>
</evidence>
<dbReference type="KEGG" id="hbs:IPV69_20005"/>
<keyword evidence="2" id="KW-0812">Transmembrane</keyword>
<dbReference type="InterPro" id="IPR003423">
    <property type="entry name" value="OMP_efflux"/>
</dbReference>
<keyword evidence="2" id="KW-0564">Palmitate</keyword>
<reference evidence="3 4" key="1">
    <citation type="submission" date="2020-10" db="EMBL/GenBank/DDBJ databases">
        <title>Wide distribution of Phycisphaera-like planctomycetes from WD2101 soil group in peatlands and genome analysis of the first cultivated representative.</title>
        <authorList>
            <person name="Dedysh S.N."/>
            <person name="Beletsky A.V."/>
            <person name="Ivanova A."/>
            <person name="Kulichevskaya I.S."/>
            <person name="Suzina N.E."/>
            <person name="Philippov D.A."/>
            <person name="Rakitin A.L."/>
            <person name="Mardanov A.V."/>
            <person name="Ravin N.V."/>
        </authorList>
    </citation>
    <scope>NUCLEOTIDE SEQUENCE [LARGE SCALE GENOMIC DNA]</scope>
    <source>
        <strain evidence="3 4">M1803</strain>
    </source>
</reference>
<dbReference type="PROSITE" id="PS51257">
    <property type="entry name" value="PROKAR_LIPOPROTEIN"/>
    <property type="match status" value="1"/>
</dbReference>
<evidence type="ECO:0000256" key="2">
    <source>
        <dbReference type="RuleBase" id="RU362097"/>
    </source>
</evidence>
<proteinExistence type="inferred from homology"/>
<name>A0A7M2WSR5_9BACT</name>
<keyword evidence="2" id="KW-0472">Membrane</keyword>
<comment type="similarity">
    <text evidence="1 2">Belongs to the outer membrane factor (OMF) (TC 1.B.17) family.</text>
</comment>
<dbReference type="GO" id="GO:0005886">
    <property type="term" value="C:plasma membrane"/>
    <property type="evidence" value="ECO:0007669"/>
    <property type="project" value="UniProtKB-SubCell"/>
</dbReference>
<protein>
    <submittedName>
        <fullName evidence="3">Efflux transporter outer membrane subunit</fullName>
    </submittedName>
</protein>
<dbReference type="AlphaFoldDB" id="A0A7M2WSR5"/>
<keyword evidence="2" id="KW-0449">Lipoprotein</keyword>
<comment type="subcellular location">
    <subcellularLocation>
        <location evidence="2">Cell membrane</location>
        <topology evidence="2">Lipid-anchor</topology>
    </subcellularLocation>
</comment>
<dbReference type="NCBIfam" id="TIGR01845">
    <property type="entry name" value="outer_NodT"/>
    <property type="match status" value="1"/>
</dbReference>
<dbReference type="PANTHER" id="PTHR30203">
    <property type="entry name" value="OUTER MEMBRANE CATION EFFLUX PROTEIN"/>
    <property type="match status" value="1"/>
</dbReference>
<accession>A0A7M2WSR5</accession>
<organism evidence="3 4">
    <name type="scientific">Humisphaera borealis</name>
    <dbReference type="NCBI Taxonomy" id="2807512"/>
    <lineage>
        <taxon>Bacteria</taxon>
        <taxon>Pseudomonadati</taxon>
        <taxon>Planctomycetota</taxon>
        <taxon>Phycisphaerae</taxon>
        <taxon>Tepidisphaerales</taxon>
        <taxon>Tepidisphaeraceae</taxon>
        <taxon>Humisphaera</taxon>
    </lineage>
</organism>
<dbReference type="Gene3D" id="2.20.200.10">
    <property type="entry name" value="Outer membrane efflux proteins (OEP)"/>
    <property type="match status" value="1"/>
</dbReference>